<feature type="region of interest" description="Disordered" evidence="10">
    <location>
        <begin position="1105"/>
        <end position="1136"/>
    </location>
</feature>
<evidence type="ECO:0000256" key="7">
    <source>
        <dbReference type="ARBA" id="ARBA00023163"/>
    </source>
</evidence>
<evidence type="ECO:0000256" key="8">
    <source>
        <dbReference type="ARBA" id="ARBA00023242"/>
    </source>
</evidence>
<feature type="domain" description="C2H2-type" evidence="11">
    <location>
        <begin position="1238"/>
        <end position="1261"/>
    </location>
</feature>
<comment type="subcellular location">
    <subcellularLocation>
        <location evidence="1">Nucleus</location>
    </subcellularLocation>
</comment>
<keyword evidence="12" id="KW-1185">Reference proteome</keyword>
<evidence type="ECO:0000256" key="1">
    <source>
        <dbReference type="ARBA" id="ARBA00004123"/>
    </source>
</evidence>
<keyword evidence="7" id="KW-0804">Transcription</keyword>
<dbReference type="GO" id="GO:0000977">
    <property type="term" value="F:RNA polymerase II transcription regulatory region sequence-specific DNA binding"/>
    <property type="evidence" value="ECO:0007669"/>
    <property type="project" value="TreeGrafter"/>
</dbReference>
<dbReference type="FunFam" id="3.30.160.60:FF:000744">
    <property type="entry name" value="zinc finger E-box-binding homeobox 1"/>
    <property type="match status" value="1"/>
</dbReference>
<feature type="compositionally biased region" description="Basic and acidic residues" evidence="10">
    <location>
        <begin position="859"/>
        <end position="871"/>
    </location>
</feature>
<evidence type="ECO:0000256" key="5">
    <source>
        <dbReference type="ARBA" id="ARBA00022833"/>
    </source>
</evidence>
<name>A0A8B7PP74_HYAAZ</name>
<feature type="domain" description="C2H2-type" evidence="11">
    <location>
        <begin position="360"/>
        <end position="389"/>
    </location>
</feature>
<dbReference type="OrthoDB" id="4748970at2759"/>
<feature type="domain" description="C2H2-type" evidence="11">
    <location>
        <begin position="1349"/>
        <end position="1376"/>
    </location>
</feature>
<feature type="region of interest" description="Disordered" evidence="10">
    <location>
        <begin position="1020"/>
        <end position="1041"/>
    </location>
</feature>
<feature type="compositionally biased region" description="Low complexity" evidence="10">
    <location>
        <begin position="1031"/>
        <end position="1041"/>
    </location>
</feature>
<accession>A0A8B7PP74</accession>
<protein>
    <submittedName>
        <fullName evidence="13">Uncharacterized protein LOC108682468</fullName>
    </submittedName>
</protein>
<reference evidence="13" key="1">
    <citation type="submission" date="2025-08" db="UniProtKB">
        <authorList>
            <consortium name="RefSeq"/>
        </authorList>
    </citation>
    <scope>IDENTIFICATION</scope>
</reference>
<evidence type="ECO:0000256" key="4">
    <source>
        <dbReference type="ARBA" id="ARBA00022771"/>
    </source>
</evidence>
<gene>
    <name evidence="13" type="primary">LOC108682468</name>
</gene>
<dbReference type="InterPro" id="IPR013087">
    <property type="entry name" value="Znf_C2H2_type"/>
</dbReference>
<feature type="compositionally biased region" description="Polar residues" evidence="10">
    <location>
        <begin position="484"/>
        <end position="503"/>
    </location>
</feature>
<sequence>MDVFTSDIFICGICQHNFESIEDYACHMIMQEKCIMILKACDALQGLILPRFKLDENVGVNTPNSQAEWMSSVIKVSTGLEKFRWKCRLCSLTFSREKAYVNHYFLQHKKNEDLGSKKFLPRLPKFQMNLPPLKKKFKLELLDPCLPEMTKEVPKTNDHKPFHDPSLAPSSDACRDVEQNTFTARNSHAQTEEDYVLPYPNADQIINGRDDYELSHGFELGKIQMTGPSSSDPFVTITMDDSGTNAPVSNECLVVEPRQTASKFSGSQSSKIKASEAITEDLTCEELEDDDTMSVYEVDGIACQLCCQTFKNTRNLQQHVNIVHAGSRSFVCGFSGCGQAFKTKGSLTRHHRRHTGERPFVCSVCGRSFRESGTLRRHLLARVSCALKSDAALVRYKADLPLYDNKASVVKFLKKEEFLAKEDSRGDAQANKSTTSDESQACVRNTQSKIVLEERQRHDSAKINFKNTPLKSLRHCQIHDPISPDNNIQNGVSSDFGTQTKVLTDNNSTTRTTEYTGDKSSNFAVSSDCVSSTNVSSENNCTITLDSNDRGSHTTVYSGKKSANTAASSGLSLPTSVSLECILSGANDLSISNDQVANVSAFNGNANEVLVPTDLISSLMTSADHIHRSIISADDITDVAVSSRSSCMADQNDHIYEDRTSSDPAVQTNVAKQLNAADKPEETERSTTSVCKISAKYNIESKKSLTSVFTSEKHSSGESIGEGSNLVKNANSKIKQGFGIDERLSQDPSALNTDTQFTAGVEESSPVSNLSADGLHYRAANSSPFRMTPGRIIKLEREALPQKSTDRRQASGVSVDQLRATEQQRREEALADTQCLDAVCIKQEAGLKMLCKRELQETEETRASDGEEDYIRSPSVPPSPSSVSSYNPSLVDVPLWNPPEDHHLSLGFDHDNGNESCDFGSKDPWTFTNHYSNFENRSWGVVNEAQRHVTVTDDVDVTTSKNGLSNSSCVVANAVKVCDFGSALRMEERGASSFQVLSESGDANSVHMVAASSSSLRLKESAVSPSCNQTGSASSSLRRSVSSGSAEDCELESRDEYFHASDLNSKLQRRLGGSQNRDVKPRLTLDVDVKPRLVYVTPDIKPRALLSTPGPGSTTRNASCSADNSEKFPNPNSNNNAAFSKNNGTCMKTLEISGTNELEATTSKACQPLTSVNDTNTKVLTNAQTADYNAQTLNLSTQAAGVSAQAMELSAQTDDGNAQTTASNNTASQGEEAFVCVYKCVHCEECFETRSALMKHLFTHADLLGPQCSECSATFSSRRGVARHIVQHCSVRRYVCTLCGVMHCHRSQLLQHSLKHSHSKPLLCNLCGRAFKTVSARNLHVRSHSDGRVACEQCGKTFATRGSLLRHSRTHSGEKPYVCRHCHTAFRHAATLARHIRHKKPCCLMTKT</sequence>
<evidence type="ECO:0000259" key="11">
    <source>
        <dbReference type="PROSITE" id="PS50157"/>
    </source>
</evidence>
<dbReference type="PANTHER" id="PTHR24381:SF393">
    <property type="entry name" value="CHROMATIN-LINKED ADAPTOR FOR MSL PROTEINS, ISOFORM B"/>
    <property type="match status" value="1"/>
</dbReference>
<dbReference type="GO" id="GO:0008270">
    <property type="term" value="F:zinc ion binding"/>
    <property type="evidence" value="ECO:0007669"/>
    <property type="project" value="UniProtKB-KW"/>
</dbReference>
<evidence type="ECO:0000313" key="12">
    <source>
        <dbReference type="Proteomes" id="UP000694843"/>
    </source>
</evidence>
<dbReference type="OMA" id="ENNCTIT"/>
<dbReference type="GO" id="GO:0005634">
    <property type="term" value="C:nucleus"/>
    <property type="evidence" value="ECO:0007669"/>
    <property type="project" value="UniProtKB-SubCell"/>
</dbReference>
<evidence type="ECO:0000256" key="3">
    <source>
        <dbReference type="ARBA" id="ARBA00022737"/>
    </source>
</evidence>
<dbReference type="PANTHER" id="PTHR24381">
    <property type="entry name" value="ZINC FINGER PROTEIN"/>
    <property type="match status" value="1"/>
</dbReference>
<keyword evidence="8" id="KW-0539">Nucleus</keyword>
<dbReference type="InterPro" id="IPR036236">
    <property type="entry name" value="Znf_C2H2_sf"/>
</dbReference>
<feature type="region of interest" description="Disordered" evidence="10">
    <location>
        <begin position="859"/>
        <end position="886"/>
    </location>
</feature>
<feature type="domain" description="C2H2-type" evidence="11">
    <location>
        <begin position="301"/>
        <end position="329"/>
    </location>
</feature>
<dbReference type="FunFam" id="3.30.160.60:FF:000032">
    <property type="entry name" value="Krueppel-like factor 4"/>
    <property type="match status" value="1"/>
</dbReference>
<keyword evidence="2" id="KW-0479">Metal-binding</keyword>
<feature type="region of interest" description="Disordered" evidence="10">
    <location>
        <begin position="482"/>
        <end position="503"/>
    </location>
</feature>
<dbReference type="SMART" id="SM00355">
    <property type="entry name" value="ZnF_C2H2"/>
    <property type="match status" value="11"/>
</dbReference>
<organism evidence="12 13">
    <name type="scientific">Hyalella azteca</name>
    <name type="common">Amphipod</name>
    <dbReference type="NCBI Taxonomy" id="294128"/>
    <lineage>
        <taxon>Eukaryota</taxon>
        <taxon>Metazoa</taxon>
        <taxon>Ecdysozoa</taxon>
        <taxon>Arthropoda</taxon>
        <taxon>Crustacea</taxon>
        <taxon>Multicrustacea</taxon>
        <taxon>Malacostraca</taxon>
        <taxon>Eumalacostraca</taxon>
        <taxon>Peracarida</taxon>
        <taxon>Amphipoda</taxon>
        <taxon>Senticaudata</taxon>
        <taxon>Talitrida</taxon>
        <taxon>Talitroidea</taxon>
        <taxon>Hyalellidae</taxon>
        <taxon>Hyalella</taxon>
    </lineage>
</organism>
<dbReference type="PROSITE" id="PS50157">
    <property type="entry name" value="ZINC_FINGER_C2H2_2"/>
    <property type="match status" value="9"/>
</dbReference>
<dbReference type="PROSITE" id="PS00028">
    <property type="entry name" value="ZINC_FINGER_C2H2_1"/>
    <property type="match status" value="7"/>
</dbReference>
<feature type="domain" description="C2H2-type" evidence="11">
    <location>
        <begin position="330"/>
        <end position="359"/>
    </location>
</feature>
<feature type="domain" description="C2H2-type" evidence="11">
    <location>
        <begin position="1322"/>
        <end position="1349"/>
    </location>
</feature>
<keyword evidence="5" id="KW-0862">Zinc</keyword>
<keyword evidence="6" id="KW-0805">Transcription regulation</keyword>
<evidence type="ECO:0000256" key="2">
    <source>
        <dbReference type="ARBA" id="ARBA00022723"/>
    </source>
</evidence>
<dbReference type="Gene3D" id="3.30.160.60">
    <property type="entry name" value="Classic Zinc Finger"/>
    <property type="match status" value="6"/>
</dbReference>
<feature type="domain" description="C2H2-type" evidence="11">
    <location>
        <begin position="1294"/>
        <end position="1321"/>
    </location>
</feature>
<proteinExistence type="predicted"/>
<evidence type="ECO:0000313" key="13">
    <source>
        <dbReference type="RefSeq" id="XP_018027122.1"/>
    </source>
</evidence>
<evidence type="ECO:0000256" key="9">
    <source>
        <dbReference type="PROSITE-ProRule" id="PRU00042"/>
    </source>
</evidence>
<dbReference type="RefSeq" id="XP_018027122.1">
    <property type="nucleotide sequence ID" value="XM_018171633.2"/>
</dbReference>
<dbReference type="GO" id="GO:0000981">
    <property type="term" value="F:DNA-binding transcription factor activity, RNA polymerase II-specific"/>
    <property type="evidence" value="ECO:0007669"/>
    <property type="project" value="TreeGrafter"/>
</dbReference>
<feature type="compositionally biased region" description="Low complexity" evidence="10">
    <location>
        <begin position="1127"/>
        <end position="1136"/>
    </location>
</feature>
<evidence type="ECO:0000256" key="10">
    <source>
        <dbReference type="SAM" id="MobiDB-lite"/>
    </source>
</evidence>
<feature type="domain" description="C2H2-type" evidence="11">
    <location>
        <begin position="1266"/>
        <end position="1293"/>
    </location>
</feature>
<dbReference type="Proteomes" id="UP000694843">
    <property type="component" value="Unplaced"/>
</dbReference>
<feature type="domain" description="C2H2-type" evidence="11">
    <location>
        <begin position="1377"/>
        <end position="1397"/>
    </location>
</feature>
<feature type="compositionally biased region" description="Basic and acidic residues" evidence="10">
    <location>
        <begin position="797"/>
        <end position="809"/>
    </location>
</feature>
<dbReference type="Pfam" id="PF00096">
    <property type="entry name" value="zf-C2H2"/>
    <property type="match status" value="4"/>
</dbReference>
<evidence type="ECO:0000256" key="6">
    <source>
        <dbReference type="ARBA" id="ARBA00023015"/>
    </source>
</evidence>
<dbReference type="GeneID" id="108682468"/>
<feature type="compositionally biased region" description="Polar residues" evidence="10">
    <location>
        <begin position="1110"/>
        <end position="1123"/>
    </location>
</feature>
<dbReference type="SUPFAM" id="SSF57667">
    <property type="entry name" value="beta-beta-alpha zinc fingers"/>
    <property type="match status" value="4"/>
</dbReference>
<keyword evidence="4 9" id="KW-0863">Zinc-finger</keyword>
<feature type="region of interest" description="Disordered" evidence="10">
    <location>
        <begin position="797"/>
        <end position="817"/>
    </location>
</feature>
<keyword evidence="3" id="KW-0677">Repeat</keyword>
<dbReference type="KEGG" id="hazt:108682468"/>